<keyword evidence="3" id="KW-1185">Reference proteome</keyword>
<evidence type="ECO:0000313" key="3">
    <source>
        <dbReference type="Proteomes" id="UP000251402"/>
    </source>
</evidence>
<evidence type="ECO:0000259" key="1">
    <source>
        <dbReference type="Pfam" id="PF05050"/>
    </source>
</evidence>
<dbReference type="OrthoDB" id="9812600at2"/>
<dbReference type="GO" id="GO:0032259">
    <property type="term" value="P:methylation"/>
    <property type="evidence" value="ECO:0007669"/>
    <property type="project" value="UniProtKB-KW"/>
</dbReference>
<protein>
    <submittedName>
        <fullName evidence="2">FkbM family methyltransferase</fullName>
    </submittedName>
</protein>
<keyword evidence="2" id="KW-0808">Transferase</keyword>
<feature type="domain" description="Methyltransferase FkbM" evidence="1">
    <location>
        <begin position="91"/>
        <end position="245"/>
    </location>
</feature>
<dbReference type="Pfam" id="PF05050">
    <property type="entry name" value="Methyltransf_21"/>
    <property type="match status" value="1"/>
</dbReference>
<dbReference type="InterPro" id="IPR006342">
    <property type="entry name" value="FkbM_mtfrase"/>
</dbReference>
<dbReference type="SUPFAM" id="SSF53335">
    <property type="entry name" value="S-adenosyl-L-methionine-dependent methyltransferases"/>
    <property type="match status" value="1"/>
</dbReference>
<sequence length="295" mass="32806">MEKIKRTFGFILNHPLGKKHPFKAFLRFLGWQLQSSIQPSKLWVKPFIGNVNFYARKGLTGITGNIYTGLHEFEDMAFLLHFLTAQDVFFDIGANAGSYTLLASGVSNAKTITIEASSTTAILTAKNIELNRLQNKATLIHAAAGARTGQLSFSKNEDTTNHVVLDDEKADAEMINVITVDSLTADDCPSLIKIDVEGFETEVLKGMNETLKQPTLKAIIIELNGSGSRYGFNEEDIHQTLVSSGFTPYRYDPFTRGLNLIPSFGHYNTIYCRDIDFILLRLKSTPKFTALGEKI</sequence>
<dbReference type="Proteomes" id="UP000251402">
    <property type="component" value="Chromosome"/>
</dbReference>
<dbReference type="EMBL" id="CP043450">
    <property type="protein sequence ID" value="QEM11428.1"/>
    <property type="molecule type" value="Genomic_DNA"/>
</dbReference>
<dbReference type="RefSeq" id="WP_112573965.1">
    <property type="nucleotide sequence ID" value="NZ_CP043450.1"/>
</dbReference>
<dbReference type="InterPro" id="IPR029063">
    <property type="entry name" value="SAM-dependent_MTases_sf"/>
</dbReference>
<dbReference type="KEGG" id="mrub:DEO27_015800"/>
<name>A0A5C1I271_9SPHI</name>
<dbReference type="Gene3D" id="3.40.50.150">
    <property type="entry name" value="Vaccinia Virus protein VP39"/>
    <property type="match status" value="1"/>
</dbReference>
<reference evidence="2" key="1">
    <citation type="submission" date="2019-08" db="EMBL/GenBank/DDBJ databases">
        <title>Comparative genome analysis confer to the adaptation heavy metal polluted environment.</title>
        <authorList>
            <person name="Li Y."/>
        </authorList>
    </citation>
    <scope>NUCLEOTIDE SEQUENCE [LARGE SCALE GENOMIC DNA]</scope>
    <source>
        <strain evidence="2">P1</strain>
    </source>
</reference>
<dbReference type="NCBIfam" id="TIGR01444">
    <property type="entry name" value="fkbM_fam"/>
    <property type="match status" value="1"/>
</dbReference>
<dbReference type="AlphaFoldDB" id="A0A5C1I271"/>
<gene>
    <name evidence="2" type="ORF">DEO27_015800</name>
</gene>
<dbReference type="InterPro" id="IPR052514">
    <property type="entry name" value="SAM-dependent_MTase"/>
</dbReference>
<proteinExistence type="predicted"/>
<accession>A0A5C1I271</accession>
<dbReference type="PANTHER" id="PTHR34203:SF15">
    <property type="entry name" value="SLL1173 PROTEIN"/>
    <property type="match status" value="1"/>
</dbReference>
<dbReference type="GO" id="GO:0008168">
    <property type="term" value="F:methyltransferase activity"/>
    <property type="evidence" value="ECO:0007669"/>
    <property type="project" value="UniProtKB-KW"/>
</dbReference>
<evidence type="ECO:0000313" key="2">
    <source>
        <dbReference type="EMBL" id="QEM11428.1"/>
    </source>
</evidence>
<keyword evidence="2" id="KW-0489">Methyltransferase</keyword>
<dbReference type="PANTHER" id="PTHR34203">
    <property type="entry name" value="METHYLTRANSFERASE, FKBM FAMILY PROTEIN"/>
    <property type="match status" value="1"/>
</dbReference>
<organism evidence="2 3">
    <name type="scientific">Mucilaginibacter rubeus</name>
    <dbReference type="NCBI Taxonomy" id="2027860"/>
    <lineage>
        <taxon>Bacteria</taxon>
        <taxon>Pseudomonadati</taxon>
        <taxon>Bacteroidota</taxon>
        <taxon>Sphingobacteriia</taxon>
        <taxon>Sphingobacteriales</taxon>
        <taxon>Sphingobacteriaceae</taxon>
        <taxon>Mucilaginibacter</taxon>
    </lineage>
</organism>